<proteinExistence type="predicted"/>
<evidence type="ECO:0000256" key="4">
    <source>
        <dbReference type="ARBA" id="ARBA00022801"/>
    </source>
</evidence>
<evidence type="ECO:0000259" key="8">
    <source>
        <dbReference type="SMART" id="SM00014"/>
    </source>
</evidence>
<dbReference type="InterPro" id="IPR000326">
    <property type="entry name" value="PAP2/HPO"/>
</dbReference>
<evidence type="ECO:0000256" key="1">
    <source>
        <dbReference type="ARBA" id="ARBA00004651"/>
    </source>
</evidence>
<keyword evidence="10" id="KW-1185">Reference proteome</keyword>
<dbReference type="Proteomes" id="UP000298058">
    <property type="component" value="Unassembled WGS sequence"/>
</dbReference>
<dbReference type="Pfam" id="PF01569">
    <property type="entry name" value="PAP2"/>
    <property type="match status" value="1"/>
</dbReference>
<comment type="caution">
    <text evidence="9">The sequence shown here is derived from an EMBL/GenBank/DDBJ whole genome shotgun (WGS) entry which is preliminary data.</text>
</comment>
<dbReference type="GO" id="GO:0016787">
    <property type="term" value="F:hydrolase activity"/>
    <property type="evidence" value="ECO:0007669"/>
    <property type="project" value="UniProtKB-KW"/>
</dbReference>
<evidence type="ECO:0000256" key="6">
    <source>
        <dbReference type="ARBA" id="ARBA00023136"/>
    </source>
</evidence>
<dbReference type="RefSeq" id="WP_135762054.1">
    <property type="nucleotide sequence ID" value="NZ_RQHW01000079.1"/>
</dbReference>
<dbReference type="Gene3D" id="1.20.144.10">
    <property type="entry name" value="Phosphatidic acid phosphatase type 2/haloperoxidase"/>
    <property type="match status" value="1"/>
</dbReference>
<keyword evidence="2" id="KW-1003">Cell membrane</keyword>
<keyword evidence="3 7" id="KW-0812">Transmembrane</keyword>
<keyword evidence="6 7" id="KW-0472">Membrane</keyword>
<feature type="domain" description="Phosphatidic acid phosphatase type 2/haloperoxidase" evidence="8">
    <location>
        <begin position="58"/>
        <end position="164"/>
    </location>
</feature>
<dbReference type="PANTHER" id="PTHR14969">
    <property type="entry name" value="SPHINGOSINE-1-PHOSPHATE PHOSPHOHYDROLASE"/>
    <property type="match status" value="1"/>
</dbReference>
<dbReference type="SMART" id="SM00014">
    <property type="entry name" value="acidPPc"/>
    <property type="match status" value="1"/>
</dbReference>
<organism evidence="9 10">
    <name type="scientific">Leptospira idonii</name>
    <dbReference type="NCBI Taxonomy" id="1193500"/>
    <lineage>
        <taxon>Bacteria</taxon>
        <taxon>Pseudomonadati</taxon>
        <taxon>Spirochaetota</taxon>
        <taxon>Spirochaetia</taxon>
        <taxon>Leptospirales</taxon>
        <taxon>Leptospiraceae</taxon>
        <taxon>Leptospira</taxon>
    </lineage>
</organism>
<feature type="transmembrane region" description="Helical" evidence="7">
    <location>
        <begin position="108"/>
        <end position="129"/>
    </location>
</feature>
<evidence type="ECO:0000256" key="5">
    <source>
        <dbReference type="ARBA" id="ARBA00022989"/>
    </source>
</evidence>
<dbReference type="SUPFAM" id="SSF48317">
    <property type="entry name" value="Acid phosphatase/Vanadium-dependent haloperoxidase"/>
    <property type="match status" value="1"/>
</dbReference>
<dbReference type="InterPro" id="IPR036938">
    <property type="entry name" value="PAP2/HPO_sf"/>
</dbReference>
<gene>
    <name evidence="9" type="ORF">EHS15_18410</name>
</gene>
<dbReference type="AlphaFoldDB" id="A0A4R9LW61"/>
<evidence type="ECO:0000313" key="9">
    <source>
        <dbReference type="EMBL" id="TGN17147.1"/>
    </source>
</evidence>
<keyword evidence="5 7" id="KW-1133">Transmembrane helix</keyword>
<dbReference type="OrthoDB" id="9801622at2"/>
<evidence type="ECO:0000256" key="3">
    <source>
        <dbReference type="ARBA" id="ARBA00022692"/>
    </source>
</evidence>
<accession>A0A4R9LW61</accession>
<keyword evidence="4" id="KW-0378">Hydrolase</keyword>
<feature type="transmembrane region" description="Helical" evidence="7">
    <location>
        <begin position="57"/>
        <end position="75"/>
    </location>
</feature>
<evidence type="ECO:0000256" key="2">
    <source>
        <dbReference type="ARBA" id="ARBA00022475"/>
    </source>
</evidence>
<comment type="subcellular location">
    <subcellularLocation>
        <location evidence="1">Cell membrane</location>
        <topology evidence="1">Multi-pass membrane protein</topology>
    </subcellularLocation>
</comment>
<sequence length="175" mass="19952">MNWISRFDQSVSVWIKAHLHHPRLSWILSRINRGEMFALVLLPLLFLNPIYKPVYVSLPLVLIFTYGTDRLVLVLKKYFARKRPLVSVMGKVDANPDMKHSFPSAHSANSMIVGTILVFGFGETPWFLLFSLFAGVGRLLTLHHYISDIIGGWIIGFFMGLLGIFAYKLIGIYLL</sequence>
<protein>
    <submittedName>
        <fullName evidence="9">Phosphatase PAP2 family protein</fullName>
    </submittedName>
</protein>
<dbReference type="PANTHER" id="PTHR14969:SF62">
    <property type="entry name" value="DECAPRENYLPHOSPHORYL-5-PHOSPHORIBOSE PHOSPHATASE RV3807C-RELATED"/>
    <property type="match status" value="1"/>
</dbReference>
<feature type="transmembrane region" description="Helical" evidence="7">
    <location>
        <begin position="149"/>
        <end position="170"/>
    </location>
</feature>
<dbReference type="GO" id="GO:0005886">
    <property type="term" value="C:plasma membrane"/>
    <property type="evidence" value="ECO:0007669"/>
    <property type="project" value="UniProtKB-SubCell"/>
</dbReference>
<name>A0A4R9LW61_9LEPT</name>
<evidence type="ECO:0000313" key="10">
    <source>
        <dbReference type="Proteomes" id="UP000298058"/>
    </source>
</evidence>
<evidence type="ECO:0000256" key="7">
    <source>
        <dbReference type="SAM" id="Phobius"/>
    </source>
</evidence>
<dbReference type="EMBL" id="RQHW01000079">
    <property type="protein sequence ID" value="TGN17147.1"/>
    <property type="molecule type" value="Genomic_DNA"/>
</dbReference>
<reference evidence="9" key="1">
    <citation type="journal article" date="2019" name="PLoS Negl. Trop. Dis.">
        <title>Revisiting the worldwide diversity of Leptospira species in the environment.</title>
        <authorList>
            <person name="Vincent A.T."/>
            <person name="Schiettekatte O."/>
            <person name="Bourhy P."/>
            <person name="Veyrier F.J."/>
            <person name="Picardeau M."/>
        </authorList>
    </citation>
    <scope>NUCLEOTIDE SEQUENCE [LARGE SCALE GENOMIC DNA]</scope>
    <source>
        <strain evidence="9">201300427</strain>
    </source>
</reference>